<organism evidence="1 2">
    <name type="scientific">Sesamum alatum</name>
    <dbReference type="NCBI Taxonomy" id="300844"/>
    <lineage>
        <taxon>Eukaryota</taxon>
        <taxon>Viridiplantae</taxon>
        <taxon>Streptophyta</taxon>
        <taxon>Embryophyta</taxon>
        <taxon>Tracheophyta</taxon>
        <taxon>Spermatophyta</taxon>
        <taxon>Magnoliopsida</taxon>
        <taxon>eudicotyledons</taxon>
        <taxon>Gunneridae</taxon>
        <taxon>Pentapetalae</taxon>
        <taxon>asterids</taxon>
        <taxon>lamiids</taxon>
        <taxon>Lamiales</taxon>
        <taxon>Pedaliaceae</taxon>
        <taxon>Sesamum</taxon>
    </lineage>
</organism>
<comment type="caution">
    <text evidence="1">The sequence shown here is derived from an EMBL/GenBank/DDBJ whole genome shotgun (WGS) entry which is preliminary data.</text>
</comment>
<dbReference type="EMBL" id="JACGWO010000002">
    <property type="protein sequence ID" value="KAK4435333.1"/>
    <property type="molecule type" value="Genomic_DNA"/>
</dbReference>
<dbReference type="Proteomes" id="UP001293254">
    <property type="component" value="Unassembled WGS sequence"/>
</dbReference>
<proteinExistence type="predicted"/>
<gene>
    <name evidence="1" type="ORF">Salat_0696700</name>
</gene>
<reference evidence="1" key="1">
    <citation type="submission" date="2020-06" db="EMBL/GenBank/DDBJ databases">
        <authorList>
            <person name="Li T."/>
            <person name="Hu X."/>
            <person name="Zhang T."/>
            <person name="Song X."/>
            <person name="Zhang H."/>
            <person name="Dai N."/>
            <person name="Sheng W."/>
            <person name="Hou X."/>
            <person name="Wei L."/>
        </authorList>
    </citation>
    <scope>NUCLEOTIDE SEQUENCE</scope>
    <source>
        <strain evidence="1">3651</strain>
        <tissue evidence="1">Leaf</tissue>
    </source>
</reference>
<keyword evidence="2" id="KW-1185">Reference proteome</keyword>
<dbReference type="AlphaFoldDB" id="A0AAE2CUV5"/>
<sequence length="186" mass="20660">MTFSHDLSLKCSMFRHQKGVAESKVIDLQKDASDAKQKEKDALDAKASLETPVVENDAKIADLEGLFFREVASRAEDVIEGREAYLRSDEYKKVVAAHRLEGARDFLKAPAFKLVVDIQSAHFLNEGLDKCVSQVDHIKGFVDGFDRTRLDPSLYATRQPYPDEAAPATLEADEFEALAAEVTCVP</sequence>
<reference evidence="1" key="2">
    <citation type="journal article" date="2024" name="Plant">
        <title>Genomic evolution and insights into agronomic trait innovations of Sesamum species.</title>
        <authorList>
            <person name="Miao H."/>
            <person name="Wang L."/>
            <person name="Qu L."/>
            <person name="Liu H."/>
            <person name="Sun Y."/>
            <person name="Le M."/>
            <person name="Wang Q."/>
            <person name="Wei S."/>
            <person name="Zheng Y."/>
            <person name="Lin W."/>
            <person name="Duan Y."/>
            <person name="Cao H."/>
            <person name="Xiong S."/>
            <person name="Wang X."/>
            <person name="Wei L."/>
            <person name="Li C."/>
            <person name="Ma Q."/>
            <person name="Ju M."/>
            <person name="Zhao R."/>
            <person name="Li G."/>
            <person name="Mu C."/>
            <person name="Tian Q."/>
            <person name="Mei H."/>
            <person name="Zhang T."/>
            <person name="Gao T."/>
            <person name="Zhang H."/>
        </authorList>
    </citation>
    <scope>NUCLEOTIDE SEQUENCE</scope>
    <source>
        <strain evidence="1">3651</strain>
    </source>
</reference>
<protein>
    <submittedName>
        <fullName evidence="1">Uncharacterized protein</fullName>
    </submittedName>
</protein>
<name>A0AAE2CUV5_9LAMI</name>
<evidence type="ECO:0000313" key="1">
    <source>
        <dbReference type="EMBL" id="KAK4435333.1"/>
    </source>
</evidence>
<accession>A0AAE2CUV5</accession>
<evidence type="ECO:0000313" key="2">
    <source>
        <dbReference type="Proteomes" id="UP001293254"/>
    </source>
</evidence>